<evidence type="ECO:0000313" key="2">
    <source>
        <dbReference type="EMBL" id="KIK77734.1"/>
    </source>
</evidence>
<evidence type="ECO:0008006" key="4">
    <source>
        <dbReference type="Google" id="ProtNLM"/>
    </source>
</evidence>
<feature type="compositionally biased region" description="Basic residues" evidence="1">
    <location>
        <begin position="160"/>
        <end position="172"/>
    </location>
</feature>
<dbReference type="HOGENOM" id="CLU_683557_0_0_1"/>
<dbReference type="InParanoid" id="A0A0D0DAX8"/>
<dbReference type="Proteomes" id="UP000054538">
    <property type="component" value="Unassembled WGS sequence"/>
</dbReference>
<dbReference type="AlphaFoldDB" id="A0A0D0DAX8"/>
<feature type="compositionally biased region" description="Basic and acidic residues" evidence="1">
    <location>
        <begin position="74"/>
        <end position="83"/>
    </location>
</feature>
<evidence type="ECO:0000313" key="3">
    <source>
        <dbReference type="Proteomes" id="UP000054538"/>
    </source>
</evidence>
<sequence>MPFGIVCSPEWKDGVRKLAMQYLNTSCMLTQQKDKLLVEKVIRKAQVQWPDLVPYEGGWAVRDILAQFLRNRSGKEREMEKDMQTSTSRQQSKRKAKDTSDLDSCNEDLKARTSTPCHKKKKLRTSSSQQDHDDDSDLESGEKDSDQHKKQGKQLEPKGRRPPNQKANHCKMARVVLSDDKGDAENKADVDVEMEEMEPITGLSDLDSSDDEAHDSPGTRRCPGPSCTHKIPSNIHPRLASALTKYDKLHQEKGRDYTIRLRMDICIMVKNEYEKLTAIGFAAERGWPATSINFKKIPDHIIVMSEELRNLVFNSKAREKGYIWTSFEGDLETTPIDTFRPLSHHQLLTYFLIPHIAATLIAQDLNNTTIANGYKAMIASNQVGMRINTEEDDDLELDKIYHRNVVLFKKQKTRTSFQGDTPTGTEVQDAASALLKLKGGEVCVQCNHVFYLILILYMGTSLMLLDLGHE</sequence>
<keyword evidence="3" id="KW-1185">Reference proteome</keyword>
<reference evidence="3" key="2">
    <citation type="submission" date="2015-01" db="EMBL/GenBank/DDBJ databases">
        <title>Evolutionary Origins and Diversification of the Mycorrhizal Mutualists.</title>
        <authorList>
            <consortium name="DOE Joint Genome Institute"/>
            <consortium name="Mycorrhizal Genomics Consortium"/>
            <person name="Kohler A."/>
            <person name="Kuo A."/>
            <person name="Nagy L.G."/>
            <person name="Floudas D."/>
            <person name="Copeland A."/>
            <person name="Barry K.W."/>
            <person name="Cichocki N."/>
            <person name="Veneault-Fourrey C."/>
            <person name="LaButti K."/>
            <person name="Lindquist E.A."/>
            <person name="Lipzen A."/>
            <person name="Lundell T."/>
            <person name="Morin E."/>
            <person name="Murat C."/>
            <person name="Riley R."/>
            <person name="Ohm R."/>
            <person name="Sun H."/>
            <person name="Tunlid A."/>
            <person name="Henrissat B."/>
            <person name="Grigoriev I.V."/>
            <person name="Hibbett D.S."/>
            <person name="Martin F."/>
        </authorList>
    </citation>
    <scope>NUCLEOTIDE SEQUENCE [LARGE SCALE GENOMIC DNA]</scope>
    <source>
        <strain evidence="3">Ve08.2h10</strain>
    </source>
</reference>
<organism evidence="2 3">
    <name type="scientific">Paxillus rubicundulus Ve08.2h10</name>
    <dbReference type="NCBI Taxonomy" id="930991"/>
    <lineage>
        <taxon>Eukaryota</taxon>
        <taxon>Fungi</taxon>
        <taxon>Dikarya</taxon>
        <taxon>Basidiomycota</taxon>
        <taxon>Agaricomycotina</taxon>
        <taxon>Agaricomycetes</taxon>
        <taxon>Agaricomycetidae</taxon>
        <taxon>Boletales</taxon>
        <taxon>Paxilineae</taxon>
        <taxon>Paxillaceae</taxon>
        <taxon>Paxillus</taxon>
    </lineage>
</organism>
<name>A0A0D0DAX8_9AGAM</name>
<feature type="compositionally biased region" description="Basic and acidic residues" evidence="1">
    <location>
        <begin position="177"/>
        <end position="190"/>
    </location>
</feature>
<protein>
    <recommendedName>
        <fullName evidence="4">Restriction of telomere capping protein 4</fullName>
    </recommendedName>
</protein>
<reference evidence="2 3" key="1">
    <citation type="submission" date="2014-04" db="EMBL/GenBank/DDBJ databases">
        <authorList>
            <consortium name="DOE Joint Genome Institute"/>
            <person name="Kuo A."/>
            <person name="Kohler A."/>
            <person name="Jargeat P."/>
            <person name="Nagy L.G."/>
            <person name="Floudas D."/>
            <person name="Copeland A."/>
            <person name="Barry K.W."/>
            <person name="Cichocki N."/>
            <person name="Veneault-Fourrey C."/>
            <person name="LaButti K."/>
            <person name="Lindquist E.A."/>
            <person name="Lipzen A."/>
            <person name="Lundell T."/>
            <person name="Morin E."/>
            <person name="Murat C."/>
            <person name="Sun H."/>
            <person name="Tunlid A."/>
            <person name="Henrissat B."/>
            <person name="Grigoriev I.V."/>
            <person name="Hibbett D.S."/>
            <person name="Martin F."/>
            <person name="Nordberg H.P."/>
            <person name="Cantor M.N."/>
            <person name="Hua S.X."/>
        </authorList>
    </citation>
    <scope>NUCLEOTIDE SEQUENCE [LARGE SCALE GENOMIC DNA]</scope>
    <source>
        <strain evidence="2 3">Ve08.2h10</strain>
    </source>
</reference>
<dbReference type="EMBL" id="KN826853">
    <property type="protein sequence ID" value="KIK77734.1"/>
    <property type="molecule type" value="Genomic_DNA"/>
</dbReference>
<feature type="compositionally biased region" description="Basic and acidic residues" evidence="1">
    <location>
        <begin position="140"/>
        <end position="159"/>
    </location>
</feature>
<gene>
    <name evidence="2" type="ORF">PAXRUDRAFT_165864</name>
</gene>
<evidence type="ECO:0000256" key="1">
    <source>
        <dbReference type="SAM" id="MobiDB-lite"/>
    </source>
</evidence>
<dbReference type="OrthoDB" id="2685518at2759"/>
<feature type="region of interest" description="Disordered" evidence="1">
    <location>
        <begin position="74"/>
        <end position="233"/>
    </location>
</feature>
<accession>A0A0D0DAX8</accession>
<proteinExistence type="predicted"/>